<dbReference type="STRING" id="6280.A0A0N4T699"/>
<proteinExistence type="predicted"/>
<keyword evidence="3" id="KW-1185">Reference proteome</keyword>
<evidence type="ECO:0000313" key="3">
    <source>
        <dbReference type="Proteomes" id="UP000278627"/>
    </source>
</evidence>
<dbReference type="GO" id="GO:0008592">
    <property type="term" value="P:regulation of Toll signaling pathway"/>
    <property type="evidence" value="ECO:0007669"/>
    <property type="project" value="InterPro"/>
</dbReference>
<evidence type="ECO:0000313" key="2">
    <source>
        <dbReference type="EMBL" id="VDN84886.1"/>
    </source>
</evidence>
<dbReference type="Proteomes" id="UP000278627">
    <property type="component" value="Unassembled WGS sequence"/>
</dbReference>
<sequence length="295" mass="32989">MEARSMAKEDSIISYDKDDTLKNAGDDVTIMPLEDSIGCVYGKLVLLGYNGTLESSSTYAQGRKHRSKMILRKRLMGNGIKKDQSISVSIPPSQSQVVRDASRHVVSYSYNRNHTVLVEYSPDPYKDMFQIGRSSEEQIDFTVVDTWLAANALYPGVHNIHGSDNGVIDHFGVGKDSRCNIQRPISSTISRYACRIQINRDYPHRAFLYAAGFDSSRNIFLGEKATKWTKYDGEIDGLTTNGILILQPNNMQRQDLGQNVEDHMGMFVWREVSVDGDIYNKGNEVFNKTGGVVGG</sequence>
<name>A0A0N4T699_BRUPA</name>
<dbReference type="GO" id="GO:0000209">
    <property type="term" value="P:protein polyubiquitination"/>
    <property type="evidence" value="ECO:0007669"/>
    <property type="project" value="InterPro"/>
</dbReference>
<dbReference type="PANTHER" id="PTHR12098:SF2">
    <property type="entry name" value="PROTEIN PELLINO"/>
    <property type="match status" value="1"/>
</dbReference>
<dbReference type="GO" id="GO:0061630">
    <property type="term" value="F:ubiquitin protein ligase activity"/>
    <property type="evidence" value="ECO:0007669"/>
    <property type="project" value="InterPro"/>
</dbReference>
<accession>A0A0N4T699</accession>
<evidence type="ECO:0000313" key="4">
    <source>
        <dbReference type="WBParaSite" id="BPAG_0000373201-mRNA-1"/>
    </source>
</evidence>
<reference evidence="4" key="1">
    <citation type="submission" date="2017-02" db="UniProtKB">
        <authorList>
            <consortium name="WormBaseParasite"/>
        </authorList>
    </citation>
    <scope>IDENTIFICATION</scope>
</reference>
<dbReference type="Pfam" id="PF04710">
    <property type="entry name" value="Pellino_FHA"/>
    <property type="match status" value="1"/>
</dbReference>
<protein>
    <submittedName>
        <fullName evidence="4">LAM_G_DOMAIN domain-containing protein</fullName>
    </submittedName>
</protein>
<dbReference type="WBParaSite" id="BPAG_0000373201-mRNA-1">
    <property type="protein sequence ID" value="BPAG_0000373201-mRNA-1"/>
    <property type="gene ID" value="BPAG_0000373201"/>
</dbReference>
<dbReference type="PANTHER" id="PTHR12098">
    <property type="entry name" value="E3 UBIQUITIN-PROTEIN LIGASE PELLINO-RELATED"/>
    <property type="match status" value="1"/>
</dbReference>
<dbReference type="EMBL" id="UZAD01001245">
    <property type="protein sequence ID" value="VDN84886.1"/>
    <property type="molecule type" value="Genomic_DNA"/>
</dbReference>
<dbReference type="InterPro" id="IPR006800">
    <property type="entry name" value="Pellino_fam"/>
</dbReference>
<reference evidence="2 3" key="2">
    <citation type="submission" date="2018-11" db="EMBL/GenBank/DDBJ databases">
        <authorList>
            <consortium name="Pathogen Informatics"/>
        </authorList>
    </citation>
    <scope>NUCLEOTIDE SEQUENCE [LARGE SCALE GENOMIC DNA]</scope>
</reference>
<evidence type="ECO:0000259" key="1">
    <source>
        <dbReference type="Pfam" id="PF04710"/>
    </source>
</evidence>
<dbReference type="AlphaFoldDB" id="A0A0N4T699"/>
<feature type="domain" description="Pellino FHA" evidence="1">
    <location>
        <begin position="39"/>
        <end position="281"/>
    </location>
</feature>
<dbReference type="InterPro" id="IPR048334">
    <property type="entry name" value="Pellino_FHA"/>
</dbReference>
<gene>
    <name evidence="2" type="ORF">BPAG_LOCUS3700</name>
</gene>
<organism evidence="4">
    <name type="scientific">Brugia pahangi</name>
    <name type="common">Filarial nematode worm</name>
    <dbReference type="NCBI Taxonomy" id="6280"/>
    <lineage>
        <taxon>Eukaryota</taxon>
        <taxon>Metazoa</taxon>
        <taxon>Ecdysozoa</taxon>
        <taxon>Nematoda</taxon>
        <taxon>Chromadorea</taxon>
        <taxon>Rhabditida</taxon>
        <taxon>Spirurina</taxon>
        <taxon>Spiruromorpha</taxon>
        <taxon>Filarioidea</taxon>
        <taxon>Onchocercidae</taxon>
        <taxon>Brugia</taxon>
    </lineage>
</organism>